<feature type="transmembrane region" description="Helical" evidence="6">
    <location>
        <begin position="164"/>
        <end position="184"/>
    </location>
</feature>
<evidence type="ECO:0000256" key="3">
    <source>
        <dbReference type="ARBA" id="ARBA00022692"/>
    </source>
</evidence>
<feature type="transmembrane region" description="Helical" evidence="6">
    <location>
        <begin position="240"/>
        <end position="260"/>
    </location>
</feature>
<organism evidence="8 9">
    <name type="scientific">Brevibacterium daeguense</name>
    <dbReference type="NCBI Taxonomy" id="909936"/>
    <lineage>
        <taxon>Bacteria</taxon>
        <taxon>Bacillati</taxon>
        <taxon>Actinomycetota</taxon>
        <taxon>Actinomycetes</taxon>
        <taxon>Micrococcales</taxon>
        <taxon>Brevibacteriaceae</taxon>
        <taxon>Brevibacterium</taxon>
    </lineage>
</organism>
<dbReference type="PROSITE" id="PS50850">
    <property type="entry name" value="MFS"/>
    <property type="match status" value="1"/>
</dbReference>
<gene>
    <name evidence="8" type="ORF">GCM10022261_12770</name>
</gene>
<evidence type="ECO:0000259" key="7">
    <source>
        <dbReference type="PROSITE" id="PS50850"/>
    </source>
</evidence>
<comment type="subcellular location">
    <subcellularLocation>
        <location evidence="1">Cell membrane</location>
        <topology evidence="1">Multi-pass membrane protein</topology>
    </subcellularLocation>
</comment>
<protein>
    <submittedName>
        <fullName evidence="8">MFS transporter</fullName>
    </submittedName>
</protein>
<feature type="transmembrane region" description="Helical" evidence="6">
    <location>
        <begin position="326"/>
        <end position="350"/>
    </location>
</feature>
<evidence type="ECO:0000313" key="8">
    <source>
        <dbReference type="EMBL" id="GAA4283746.1"/>
    </source>
</evidence>
<evidence type="ECO:0000256" key="1">
    <source>
        <dbReference type="ARBA" id="ARBA00004651"/>
    </source>
</evidence>
<evidence type="ECO:0000256" key="2">
    <source>
        <dbReference type="ARBA" id="ARBA00022475"/>
    </source>
</evidence>
<keyword evidence="5 6" id="KW-0472">Membrane</keyword>
<evidence type="ECO:0000256" key="6">
    <source>
        <dbReference type="SAM" id="Phobius"/>
    </source>
</evidence>
<dbReference type="Proteomes" id="UP001501586">
    <property type="component" value="Unassembled WGS sequence"/>
</dbReference>
<sequence length="385" mass="39096">MESPRRTGPRIVALALALFVIGTNAFVLAGVLPDIAVSLDVTPTTVGYAITVYAIIVAVLAPVISVTCAHLRPERVMAAGLLFFALGTGISAVAPGFGVFVIGRAIAAVGGASLVPLATATAPRLARPGRQARAMAAVGLGFTLSIAFGSPLGTAMAELTGWRLPIGLLALAGAVLAVVVAVLLRGVDRGPVVSLGQRLGVLGDWPIVAMLIVSTLIILAFNLVYIFSSAVTAGVTGGDGTVLASLLLIFGVCGVAGNLIGGWLTDAFGNRPTMVVMLSVEALAFLLLLATRDSYLGTAIAFALWGVSGMAATVAVQHRLVMLRPLLSGITLSWYSTAMYLGISLAPVVGGVVLAWGWRGIVLGGAAAALIAMVLSLQKHRTGAG</sequence>
<feature type="transmembrane region" description="Helical" evidence="6">
    <location>
        <begin position="134"/>
        <end position="152"/>
    </location>
</feature>
<dbReference type="InterPro" id="IPR011701">
    <property type="entry name" value="MFS"/>
</dbReference>
<evidence type="ECO:0000313" key="9">
    <source>
        <dbReference type="Proteomes" id="UP001501586"/>
    </source>
</evidence>
<accession>A0ABP8EIG3</accession>
<dbReference type="InterPro" id="IPR001958">
    <property type="entry name" value="Tet-R_TetA/multi-R_MdtG-like"/>
</dbReference>
<name>A0ABP8EIG3_9MICO</name>
<feature type="transmembrane region" description="Helical" evidence="6">
    <location>
        <begin position="356"/>
        <end position="377"/>
    </location>
</feature>
<keyword evidence="4 6" id="KW-1133">Transmembrane helix</keyword>
<dbReference type="InterPro" id="IPR036259">
    <property type="entry name" value="MFS_trans_sf"/>
</dbReference>
<feature type="transmembrane region" description="Helical" evidence="6">
    <location>
        <begin position="100"/>
        <end position="122"/>
    </location>
</feature>
<dbReference type="Pfam" id="PF07690">
    <property type="entry name" value="MFS_1"/>
    <property type="match status" value="1"/>
</dbReference>
<feature type="transmembrane region" description="Helical" evidence="6">
    <location>
        <begin position="205"/>
        <end position="228"/>
    </location>
</feature>
<proteinExistence type="predicted"/>
<reference evidence="9" key="1">
    <citation type="journal article" date="2019" name="Int. J. Syst. Evol. Microbiol.">
        <title>The Global Catalogue of Microorganisms (GCM) 10K type strain sequencing project: providing services to taxonomists for standard genome sequencing and annotation.</title>
        <authorList>
            <consortium name="The Broad Institute Genomics Platform"/>
            <consortium name="The Broad Institute Genome Sequencing Center for Infectious Disease"/>
            <person name="Wu L."/>
            <person name="Ma J."/>
        </authorList>
    </citation>
    <scope>NUCLEOTIDE SEQUENCE [LARGE SCALE GENOMIC DNA]</scope>
    <source>
        <strain evidence="9">JCM 17458</strain>
    </source>
</reference>
<dbReference type="PANTHER" id="PTHR43124:SF10">
    <property type="entry name" value="PURINE EFFLUX PUMP PBUE"/>
    <property type="match status" value="1"/>
</dbReference>
<dbReference type="EMBL" id="BAABAZ010000004">
    <property type="protein sequence ID" value="GAA4283746.1"/>
    <property type="molecule type" value="Genomic_DNA"/>
</dbReference>
<keyword evidence="3 6" id="KW-0812">Transmembrane</keyword>
<keyword evidence="2" id="KW-1003">Cell membrane</keyword>
<dbReference type="CDD" id="cd17324">
    <property type="entry name" value="MFS_NepI_like"/>
    <property type="match status" value="1"/>
</dbReference>
<dbReference type="SUPFAM" id="SSF103473">
    <property type="entry name" value="MFS general substrate transporter"/>
    <property type="match status" value="1"/>
</dbReference>
<feature type="transmembrane region" description="Helical" evidence="6">
    <location>
        <begin position="295"/>
        <end position="314"/>
    </location>
</feature>
<feature type="transmembrane region" description="Helical" evidence="6">
    <location>
        <begin position="272"/>
        <end position="289"/>
    </location>
</feature>
<dbReference type="PRINTS" id="PR01035">
    <property type="entry name" value="TCRTETA"/>
</dbReference>
<feature type="transmembrane region" description="Helical" evidence="6">
    <location>
        <begin position="76"/>
        <end position="94"/>
    </location>
</feature>
<comment type="caution">
    <text evidence="8">The sequence shown here is derived from an EMBL/GenBank/DDBJ whole genome shotgun (WGS) entry which is preliminary data.</text>
</comment>
<feature type="domain" description="Major facilitator superfamily (MFS) profile" evidence="7">
    <location>
        <begin position="10"/>
        <end position="384"/>
    </location>
</feature>
<feature type="transmembrane region" description="Helical" evidence="6">
    <location>
        <begin position="45"/>
        <end position="64"/>
    </location>
</feature>
<evidence type="ECO:0000256" key="4">
    <source>
        <dbReference type="ARBA" id="ARBA00022989"/>
    </source>
</evidence>
<keyword evidence="9" id="KW-1185">Reference proteome</keyword>
<dbReference type="Gene3D" id="1.20.1250.20">
    <property type="entry name" value="MFS general substrate transporter like domains"/>
    <property type="match status" value="2"/>
</dbReference>
<dbReference type="PANTHER" id="PTHR43124">
    <property type="entry name" value="PURINE EFFLUX PUMP PBUE"/>
    <property type="match status" value="1"/>
</dbReference>
<dbReference type="InterPro" id="IPR020846">
    <property type="entry name" value="MFS_dom"/>
</dbReference>
<evidence type="ECO:0000256" key="5">
    <source>
        <dbReference type="ARBA" id="ARBA00023136"/>
    </source>
</evidence>
<dbReference type="InterPro" id="IPR050189">
    <property type="entry name" value="MFS_Efflux_Transporters"/>
</dbReference>